<dbReference type="AlphaFoldDB" id="A0A5A8CWV5"/>
<feature type="domain" description="CN hydrolase" evidence="4">
    <location>
        <begin position="14"/>
        <end position="403"/>
    </location>
</feature>
<dbReference type="PANTHER" id="PTHR46044">
    <property type="entry name" value="NITRILASE"/>
    <property type="match status" value="1"/>
</dbReference>
<dbReference type="GO" id="GO:0016836">
    <property type="term" value="F:hydro-lyase activity"/>
    <property type="evidence" value="ECO:0007669"/>
    <property type="project" value="UniProtKB-ARBA"/>
</dbReference>
<feature type="compositionally biased region" description="Low complexity" evidence="3">
    <location>
        <begin position="283"/>
        <end position="293"/>
    </location>
</feature>
<dbReference type="OMA" id="HIAVWPG"/>
<dbReference type="SUPFAM" id="SSF56317">
    <property type="entry name" value="Carbon-nitrogen hydrolase"/>
    <property type="match status" value="1"/>
</dbReference>
<dbReference type="PROSITE" id="PS00920">
    <property type="entry name" value="NITRIL_CHT_1"/>
    <property type="match status" value="1"/>
</dbReference>
<feature type="region of interest" description="Disordered" evidence="3">
    <location>
        <begin position="271"/>
        <end position="293"/>
    </location>
</feature>
<feature type="region of interest" description="Disordered" evidence="3">
    <location>
        <begin position="330"/>
        <end position="360"/>
    </location>
</feature>
<dbReference type="InterPro" id="IPR003010">
    <property type="entry name" value="C-N_Hydrolase"/>
</dbReference>
<dbReference type="InterPro" id="IPR036526">
    <property type="entry name" value="C-N_Hydrolase_sf"/>
</dbReference>
<dbReference type="Pfam" id="PF00795">
    <property type="entry name" value="CN_hydrolase"/>
    <property type="match status" value="1"/>
</dbReference>
<name>A0A5A8CWV5_CAFRO</name>
<protein>
    <recommendedName>
        <fullName evidence="4">CN hydrolase domain-containing protein</fullName>
    </recommendedName>
</protein>
<evidence type="ECO:0000256" key="1">
    <source>
        <dbReference type="ARBA" id="ARBA00008129"/>
    </source>
</evidence>
<comment type="caution">
    <text evidence="5">The sequence shown here is derived from an EMBL/GenBank/DDBJ whole genome shotgun (WGS) entry which is preliminary data.</text>
</comment>
<evidence type="ECO:0000313" key="6">
    <source>
        <dbReference type="Proteomes" id="UP000323011"/>
    </source>
</evidence>
<gene>
    <name evidence="5" type="ORF">FNF29_01094</name>
</gene>
<dbReference type="PANTHER" id="PTHR46044:SF1">
    <property type="entry name" value="CN HYDROLASE DOMAIN-CONTAINING PROTEIN"/>
    <property type="match status" value="1"/>
</dbReference>
<evidence type="ECO:0000313" key="5">
    <source>
        <dbReference type="EMBL" id="KAA0156301.1"/>
    </source>
</evidence>
<dbReference type="Proteomes" id="UP000323011">
    <property type="component" value="Unassembled WGS sequence"/>
</dbReference>
<keyword evidence="6" id="KW-1185">Reference proteome</keyword>
<dbReference type="EMBL" id="VLTN01000004">
    <property type="protein sequence ID" value="KAA0156301.1"/>
    <property type="molecule type" value="Genomic_DNA"/>
</dbReference>
<feature type="active site" description="Proton acceptor" evidence="2">
    <location>
        <position position="54"/>
    </location>
</feature>
<dbReference type="GO" id="GO:0000257">
    <property type="term" value="F:nitrilase activity"/>
    <property type="evidence" value="ECO:0007669"/>
    <property type="project" value="UniProtKB-ARBA"/>
</dbReference>
<comment type="similarity">
    <text evidence="1">Belongs to the carbon-nitrogen hydrolase superfamily. Nitrilase family.</text>
</comment>
<feature type="compositionally biased region" description="Low complexity" evidence="3">
    <location>
        <begin position="343"/>
        <end position="360"/>
    </location>
</feature>
<evidence type="ECO:0000256" key="3">
    <source>
        <dbReference type="SAM" id="MobiDB-lite"/>
    </source>
</evidence>
<reference evidence="5 6" key="1">
    <citation type="submission" date="2019-07" db="EMBL/GenBank/DDBJ databases">
        <title>Genomes of Cafeteria roenbergensis.</title>
        <authorList>
            <person name="Fischer M.G."/>
            <person name="Hackl T."/>
            <person name="Roman M."/>
        </authorList>
    </citation>
    <scope>NUCLEOTIDE SEQUENCE [LARGE SCALE GENOMIC DNA]</scope>
    <source>
        <strain evidence="5 6">BVI</strain>
    </source>
</reference>
<evidence type="ECO:0000259" key="4">
    <source>
        <dbReference type="PROSITE" id="PS50263"/>
    </source>
</evidence>
<proteinExistence type="inferred from homology"/>
<evidence type="ECO:0000256" key="2">
    <source>
        <dbReference type="PROSITE-ProRule" id="PRU10139"/>
    </source>
</evidence>
<dbReference type="InterPro" id="IPR000132">
    <property type="entry name" value="Nitrilase/CN_hydratase_CS"/>
</dbReference>
<organism evidence="5 6">
    <name type="scientific">Cafeteria roenbergensis</name>
    <name type="common">Marine flagellate</name>
    <dbReference type="NCBI Taxonomy" id="33653"/>
    <lineage>
        <taxon>Eukaryota</taxon>
        <taxon>Sar</taxon>
        <taxon>Stramenopiles</taxon>
        <taxon>Bigyra</taxon>
        <taxon>Opalozoa</taxon>
        <taxon>Bicosoecida</taxon>
        <taxon>Cafeteriaceae</taxon>
        <taxon>Cafeteria</taxon>
    </lineage>
</organism>
<dbReference type="Gene3D" id="3.60.110.10">
    <property type="entry name" value="Carbon-nitrogen hydrolase"/>
    <property type="match status" value="1"/>
</dbReference>
<dbReference type="PROSITE" id="PS50263">
    <property type="entry name" value="CN_HYDROLASE"/>
    <property type="match status" value="1"/>
</dbReference>
<accession>A0A5A8CWV5</accession>
<sequence length="442" mass="45288">MSADAAPPAERTQLRVGIAQVAVPLLDRSACVAKVASAIAEAGRQGVELLAFGEACIPGYPVWLERTGGAVFDSPTQKAIHAVYLREAVCIEDGHLDPIVKAAAAHGVHVVLGIIERPRHAQFRPAGATAALAATDPGTAARRTARGASGHSVYCSMVHVSPSGGGRVLSVHRKLVPTYEERLAWAHGDTEGLVTWPVGPFTVGGTLCFETWMPLARAALHGQGEDLHVSLWPGSDRNTRDCTRFVALEGRSFVLSASCVLSMRDIPEEIRPSAAAPSPPASSPAATPAAATASPPAAAAAGLPVLRAAPSPATVDRVVPLRELCMRGHRSGGAPTGAGAAAGAGASAGADGSGSAASSAPGGLDTVLHNGGSCIAAPDGRWIVSPDDTSDGAERLIVATVDLAEVRGARQNFDPAGHYARPDLLRLNVQRSRAAAAEYKPQ</sequence>
<dbReference type="InterPro" id="IPR044149">
    <property type="entry name" value="Nitrilases_CHs"/>
</dbReference>